<gene>
    <name evidence="1" type="ORF">JCM19237_2052</name>
</gene>
<accession>A0A090QLU7</accession>
<evidence type="ECO:0000313" key="2">
    <source>
        <dbReference type="Proteomes" id="UP000029227"/>
    </source>
</evidence>
<dbReference type="STRING" id="754436.JCM19237_2052"/>
<evidence type="ECO:0000313" key="1">
    <source>
        <dbReference type="EMBL" id="GAL03901.1"/>
    </source>
</evidence>
<protein>
    <submittedName>
        <fullName evidence="1">Putative transport protein</fullName>
    </submittedName>
</protein>
<dbReference type="Proteomes" id="UP000029227">
    <property type="component" value="Unassembled WGS sequence"/>
</dbReference>
<dbReference type="EMBL" id="BBMN01000003">
    <property type="protein sequence ID" value="GAL03901.1"/>
    <property type="molecule type" value="Genomic_DNA"/>
</dbReference>
<reference evidence="1 2" key="1">
    <citation type="journal article" date="2014" name="Genome Announc.">
        <title>Draft Genome Sequences of Two Vibrionaceae Species, Vibrio ponticus C121 and Photobacterium aphoticum C119, Isolated as Coral Reef Microbiota.</title>
        <authorList>
            <person name="Al-saari N."/>
            <person name="Meirelles P.M."/>
            <person name="Mino S."/>
            <person name="Suda W."/>
            <person name="Oshima K."/>
            <person name="Hattori M."/>
            <person name="Ohkuma M."/>
            <person name="Thompson F.L."/>
            <person name="Gomez-Gil B."/>
            <person name="Sawabe T."/>
            <person name="Sawabe T."/>
        </authorList>
    </citation>
    <scope>NUCLEOTIDE SEQUENCE [LARGE SCALE GENOMIC DNA]</scope>
    <source>
        <strain evidence="1 2">JCM 19237</strain>
    </source>
</reference>
<comment type="caution">
    <text evidence="1">The sequence shown here is derived from an EMBL/GenBank/DDBJ whole genome shotgun (WGS) entry which is preliminary data.</text>
</comment>
<organism evidence="1 2">
    <name type="scientific">Photobacterium aphoticum</name>
    <dbReference type="NCBI Taxonomy" id="754436"/>
    <lineage>
        <taxon>Bacteria</taxon>
        <taxon>Pseudomonadati</taxon>
        <taxon>Pseudomonadota</taxon>
        <taxon>Gammaproteobacteria</taxon>
        <taxon>Vibrionales</taxon>
        <taxon>Vibrionaceae</taxon>
        <taxon>Photobacterium</taxon>
    </lineage>
</organism>
<proteinExistence type="predicted"/>
<sequence length="316" mass="35515">MSHRHLVEPDKSFAALLSDLRYSIQPPEQVHPECQDNMFQDAACKSTGQGCGPFQIEEHSERCLRLRAFDQYFALRSLTDSVTIWQFEQPQSERIEFGRREQDRQEASVSPSSVQTRVENGGIFLLFNQGTRLQNDDDSTDVAPSLSSAQRRYLSRILSPALIQQQGETLTELLRVAVPAYNLLPSWTKVMPPSAWGDEEAIAPLPARMDIAVYDHQVIMDCAQVLSEKLRQLGVASEVHVYTLAALQARATNHQLTEAIVITSLHVDDNLPVSLYRWFCSNTVLRCVLPAAVNDWLDQALAAMRAECEVNGICRC</sequence>
<dbReference type="SUPFAM" id="SSF53850">
    <property type="entry name" value="Periplasmic binding protein-like II"/>
    <property type="match status" value="1"/>
</dbReference>
<dbReference type="eggNOG" id="COG4533">
    <property type="taxonomic scope" value="Bacteria"/>
</dbReference>
<dbReference type="AlphaFoldDB" id="A0A090QLU7"/>
<name>A0A090QLU7_9GAMM</name>